<protein>
    <submittedName>
        <fullName evidence="1">Uncharacterized protein</fullName>
    </submittedName>
</protein>
<dbReference type="Proteomes" id="UP000219775">
    <property type="component" value="Unassembled WGS sequence"/>
</dbReference>
<accession>A0A2A8BYS3</accession>
<evidence type="ECO:0000313" key="1">
    <source>
        <dbReference type="EMBL" id="PEM65334.1"/>
    </source>
</evidence>
<organism evidence="1 2">
    <name type="scientific">Bacillus pseudomycoides</name>
    <dbReference type="NCBI Taxonomy" id="64104"/>
    <lineage>
        <taxon>Bacteria</taxon>
        <taxon>Bacillati</taxon>
        <taxon>Bacillota</taxon>
        <taxon>Bacilli</taxon>
        <taxon>Bacillales</taxon>
        <taxon>Bacillaceae</taxon>
        <taxon>Bacillus</taxon>
        <taxon>Bacillus cereus group</taxon>
    </lineage>
</organism>
<name>A0A2A8BYS3_9BACI</name>
<dbReference type="AlphaFoldDB" id="A0A2A8BYS3"/>
<proteinExistence type="predicted"/>
<gene>
    <name evidence="1" type="ORF">CN613_25670</name>
</gene>
<dbReference type="RefSeq" id="WP_098129101.1">
    <property type="nucleotide sequence ID" value="NZ_NUDP01000117.1"/>
</dbReference>
<dbReference type="EMBL" id="NUDP01000117">
    <property type="protein sequence ID" value="PEM65334.1"/>
    <property type="molecule type" value="Genomic_DNA"/>
</dbReference>
<comment type="caution">
    <text evidence="1">The sequence shown here is derived from an EMBL/GenBank/DDBJ whole genome shotgun (WGS) entry which is preliminary data.</text>
</comment>
<reference evidence="1 2" key="1">
    <citation type="submission" date="2017-09" db="EMBL/GenBank/DDBJ databases">
        <title>Large-scale bioinformatics analysis of Bacillus genomes uncovers conserved roles of natural products in bacterial physiology.</title>
        <authorList>
            <consortium name="Agbiome Team Llc"/>
            <person name="Bleich R.M."/>
            <person name="Grubbs K.J."/>
            <person name="Santa Maria K.C."/>
            <person name="Allen S.E."/>
            <person name="Farag S."/>
            <person name="Shank E.A."/>
            <person name="Bowers A."/>
        </authorList>
    </citation>
    <scope>NUCLEOTIDE SEQUENCE [LARGE SCALE GENOMIC DNA]</scope>
    <source>
        <strain evidence="1 2">AFS009893</strain>
    </source>
</reference>
<evidence type="ECO:0000313" key="2">
    <source>
        <dbReference type="Proteomes" id="UP000219775"/>
    </source>
</evidence>
<sequence>MMLGLIPFNQKAVVIKSATDDWGMASDTPTETEYDVRVDYDSAIAMLSKDGKEVKTTAKIFFKGTPEIDYTDDIRFDGLERKPIRIQPLRDLSGAIFYTRVFV</sequence>